<keyword evidence="1" id="KW-1133">Transmembrane helix</keyword>
<dbReference type="RefSeq" id="WP_151891165.1">
    <property type="nucleotide sequence ID" value="NZ_VNIK02000010.1"/>
</dbReference>
<feature type="transmembrane region" description="Helical" evidence="1">
    <location>
        <begin position="79"/>
        <end position="97"/>
    </location>
</feature>
<dbReference type="EMBL" id="VNIK02000010">
    <property type="protein sequence ID" value="KAB5486110.1"/>
    <property type="molecule type" value="Genomic_DNA"/>
</dbReference>
<feature type="transmembrane region" description="Helical" evidence="1">
    <location>
        <begin position="210"/>
        <end position="231"/>
    </location>
</feature>
<feature type="transmembrane region" description="Helical" evidence="1">
    <location>
        <begin position="343"/>
        <end position="362"/>
    </location>
</feature>
<evidence type="ECO:0000313" key="2">
    <source>
        <dbReference type="EMBL" id="KAB5486110.1"/>
    </source>
</evidence>
<organism evidence="2 3">
    <name type="scientific">Flagellimonas hadalis</name>
    <dbReference type="NCBI Taxonomy" id="2597517"/>
    <lineage>
        <taxon>Bacteria</taxon>
        <taxon>Pseudomonadati</taxon>
        <taxon>Bacteroidota</taxon>
        <taxon>Flavobacteriia</taxon>
        <taxon>Flavobacteriales</taxon>
        <taxon>Flavobacteriaceae</taxon>
        <taxon>Flagellimonas</taxon>
    </lineage>
</organism>
<feature type="transmembrane region" description="Helical" evidence="1">
    <location>
        <begin position="12"/>
        <end position="37"/>
    </location>
</feature>
<sequence>MKGNLHRRHLGIAIGYFAIAAVLGLLLRFFPIFSFGFNYRYMVHAHSHIALLGWVYVALTTLLHYCFVDKTTSNERYKYIFWGTQGTLIGMLLTFPFQGYALLSILFSTLFLIVSYVYTYHFWKNVDSKYKKRGSLQCVKAALVYMVISSLGPWALGAIMSTLGAQSIWYRLAIYFYLHFQYNGWMVLALIGLLLFVLEQRDLILPKKSFVRFFQAINIGIVLSFFLSTLWTEPSATFYFLGGSGAVAQLYALLYLWTLAKGKIIQLHLSKLQNVLLRTVVILTGLKMLLQLLTALPYFAQMAATYLDFTIGYLHLTFLGVISFGLFFFMDYFGLFRMSRKSYLFYFLGFLLTECLIFYKGIAAWQEWGVFSGYMSLLAICSLLILFGVLILLIQNLSKNQELHDRTL</sequence>
<evidence type="ECO:0000256" key="1">
    <source>
        <dbReference type="SAM" id="Phobius"/>
    </source>
</evidence>
<accession>A0A5N5ILY5</accession>
<feature type="transmembrane region" description="Helical" evidence="1">
    <location>
        <begin position="237"/>
        <end position="259"/>
    </location>
</feature>
<feature type="transmembrane region" description="Helical" evidence="1">
    <location>
        <begin position="49"/>
        <end position="67"/>
    </location>
</feature>
<dbReference type="OrthoDB" id="2827525at2"/>
<keyword evidence="1" id="KW-0812">Transmembrane</keyword>
<dbReference type="Proteomes" id="UP000319204">
    <property type="component" value="Unassembled WGS sequence"/>
</dbReference>
<gene>
    <name evidence="2" type="ORF">FOT42_014045</name>
</gene>
<keyword evidence="1" id="KW-0472">Membrane</keyword>
<feature type="transmembrane region" description="Helical" evidence="1">
    <location>
        <begin position="143"/>
        <end position="168"/>
    </location>
</feature>
<evidence type="ECO:0008006" key="4">
    <source>
        <dbReference type="Google" id="ProtNLM"/>
    </source>
</evidence>
<protein>
    <recommendedName>
        <fullName evidence="4">Cytochrome C oxidase subunit I</fullName>
    </recommendedName>
</protein>
<name>A0A5N5ILY5_9FLAO</name>
<feature type="transmembrane region" description="Helical" evidence="1">
    <location>
        <begin position="174"/>
        <end position="198"/>
    </location>
</feature>
<evidence type="ECO:0000313" key="3">
    <source>
        <dbReference type="Proteomes" id="UP000319204"/>
    </source>
</evidence>
<dbReference type="AlphaFoldDB" id="A0A5N5ILY5"/>
<keyword evidence="3" id="KW-1185">Reference proteome</keyword>
<feature type="transmembrane region" description="Helical" evidence="1">
    <location>
        <begin position="103"/>
        <end position="123"/>
    </location>
</feature>
<feature type="transmembrane region" description="Helical" evidence="1">
    <location>
        <begin position="280"/>
        <end position="300"/>
    </location>
</feature>
<feature type="transmembrane region" description="Helical" evidence="1">
    <location>
        <begin position="312"/>
        <end position="336"/>
    </location>
</feature>
<comment type="caution">
    <text evidence="2">The sequence shown here is derived from an EMBL/GenBank/DDBJ whole genome shotgun (WGS) entry which is preliminary data.</text>
</comment>
<reference evidence="2" key="1">
    <citation type="submission" date="2019-10" db="EMBL/GenBank/DDBJ databases">
        <title>Muricauda hadale sp. nov., a piezophilic bacterium isolated from hadopelagic water of the Mariana Trench.</title>
        <authorList>
            <person name="Wei Y."/>
        </authorList>
    </citation>
    <scope>NUCLEOTIDE SEQUENCE [LARGE SCALE GENOMIC DNA]</scope>
    <source>
        <strain evidence="2">MT-229</strain>
    </source>
</reference>
<feature type="transmembrane region" description="Helical" evidence="1">
    <location>
        <begin position="374"/>
        <end position="394"/>
    </location>
</feature>
<proteinExistence type="predicted"/>